<reference evidence="2" key="1">
    <citation type="submission" date="2016-03" db="EMBL/GenBank/DDBJ databases">
        <title>Mechanisms controlling the formation of the plant cell surface in tip-growing cells are functionally conserved among land plants.</title>
        <authorList>
            <person name="Honkanen S."/>
            <person name="Jones V.A."/>
            <person name="Morieri G."/>
            <person name="Champion C."/>
            <person name="Hetherington A.J."/>
            <person name="Kelly S."/>
            <person name="Saint-Marcoux D."/>
            <person name="Proust H."/>
            <person name="Prescott H."/>
            <person name="Dolan L."/>
        </authorList>
    </citation>
    <scope>NUCLEOTIDE SEQUENCE [LARGE SCALE GENOMIC DNA]</scope>
    <source>
        <tissue evidence="2">Whole gametophyte</tissue>
    </source>
</reference>
<sequence length="161" mass="17870">MEKLNSKGSMYVLLPVVLLSLSSMRWTAENQPRLQKWWLRQRPSRGLARETDATSVEASHPATGTRAADVVLCSARRNLSQIPSFSHVRLSDMTKCQREAKPTGVVFTEDSTKGSWILKSSNAHNLFSQLENLPEGEKVNWLKSNGASFSASTIVTETVAH</sequence>
<protein>
    <submittedName>
        <fullName evidence="2">Uncharacterized protein</fullName>
    </submittedName>
</protein>
<dbReference type="AlphaFoldDB" id="A0A176VT52"/>
<evidence type="ECO:0000313" key="2">
    <source>
        <dbReference type="EMBL" id="OAE23275.1"/>
    </source>
</evidence>
<name>A0A176VT52_MARPO</name>
<dbReference type="Proteomes" id="UP000077202">
    <property type="component" value="Unassembled WGS sequence"/>
</dbReference>
<dbReference type="EMBL" id="LVLJ01002895">
    <property type="protein sequence ID" value="OAE23275.1"/>
    <property type="molecule type" value="Genomic_DNA"/>
</dbReference>
<gene>
    <name evidence="2" type="ORF">AXG93_2193s1020</name>
</gene>
<proteinExistence type="predicted"/>
<organism evidence="2 3">
    <name type="scientific">Marchantia polymorpha subsp. ruderalis</name>
    <dbReference type="NCBI Taxonomy" id="1480154"/>
    <lineage>
        <taxon>Eukaryota</taxon>
        <taxon>Viridiplantae</taxon>
        <taxon>Streptophyta</taxon>
        <taxon>Embryophyta</taxon>
        <taxon>Marchantiophyta</taxon>
        <taxon>Marchantiopsida</taxon>
        <taxon>Marchantiidae</taxon>
        <taxon>Marchantiales</taxon>
        <taxon>Marchantiaceae</taxon>
        <taxon>Marchantia</taxon>
    </lineage>
</organism>
<accession>A0A176VT52</accession>
<keyword evidence="3" id="KW-1185">Reference proteome</keyword>
<evidence type="ECO:0000313" key="3">
    <source>
        <dbReference type="Proteomes" id="UP000077202"/>
    </source>
</evidence>
<feature type="signal peptide" evidence="1">
    <location>
        <begin position="1"/>
        <end position="28"/>
    </location>
</feature>
<keyword evidence="1" id="KW-0732">Signal</keyword>
<feature type="chain" id="PRO_5008052079" evidence="1">
    <location>
        <begin position="29"/>
        <end position="161"/>
    </location>
</feature>
<comment type="caution">
    <text evidence="2">The sequence shown here is derived from an EMBL/GenBank/DDBJ whole genome shotgun (WGS) entry which is preliminary data.</text>
</comment>
<evidence type="ECO:0000256" key="1">
    <source>
        <dbReference type="SAM" id="SignalP"/>
    </source>
</evidence>